<dbReference type="Gene3D" id="3.30.2350.10">
    <property type="entry name" value="Pseudouridine synthase"/>
    <property type="match status" value="1"/>
</dbReference>
<dbReference type="GO" id="GO:0001522">
    <property type="term" value="P:pseudouridine synthesis"/>
    <property type="evidence" value="ECO:0007669"/>
    <property type="project" value="InterPro"/>
</dbReference>
<proteinExistence type="predicted"/>
<comment type="caution">
    <text evidence="2">The sequence shown here is derived from an EMBL/GenBank/DDBJ whole genome shotgun (WGS) entry which is preliminary data.</text>
</comment>
<dbReference type="InterPro" id="IPR002501">
    <property type="entry name" value="PsdUridine_synth_N"/>
</dbReference>
<dbReference type="EMBL" id="PFCP01000008">
    <property type="protein sequence ID" value="PIR69126.1"/>
    <property type="molecule type" value="Genomic_DNA"/>
</dbReference>
<evidence type="ECO:0000313" key="3">
    <source>
        <dbReference type="Proteomes" id="UP000228613"/>
    </source>
</evidence>
<dbReference type="GO" id="GO:0003723">
    <property type="term" value="F:RNA binding"/>
    <property type="evidence" value="ECO:0007669"/>
    <property type="project" value="InterPro"/>
</dbReference>
<gene>
    <name evidence="2" type="ORF">COU48_00265</name>
</gene>
<feature type="domain" description="Pseudouridine synthase II N-terminal" evidence="1">
    <location>
        <begin position="2"/>
        <end position="59"/>
    </location>
</feature>
<accession>A0A2J0JIK4</accession>
<sequence>MKKNLKSFIGESVQEYPMYFSKTVKGKLLFTYARNGEDVKIPERKIFIKKLKLEKVREMDNKKLFKNIEKRIKLGKYL</sequence>
<reference evidence="3" key="1">
    <citation type="submission" date="2017-09" db="EMBL/GenBank/DDBJ databases">
        <title>Depth-based differentiation of microbial function through sediment-hosted aquifers and enrichment of novel symbionts in the deep terrestrial subsurface.</title>
        <authorList>
            <person name="Probst A.J."/>
            <person name="Ladd B."/>
            <person name="Jarett J.K."/>
            <person name="Geller-Mcgrath D.E."/>
            <person name="Sieber C.M.K."/>
            <person name="Emerson J.B."/>
            <person name="Anantharaman K."/>
            <person name="Thomas B.C."/>
            <person name="Malmstrom R."/>
            <person name="Stieglmeier M."/>
            <person name="Klingl A."/>
            <person name="Woyke T."/>
            <person name="Ryan C.M."/>
            <person name="Banfield J.F."/>
        </authorList>
    </citation>
    <scope>NUCLEOTIDE SEQUENCE [LARGE SCALE GENOMIC DNA]</scope>
</reference>
<organism evidence="2 3">
    <name type="scientific">Candidatus Nomurabacteria bacterium CG10_big_fil_rev_8_21_14_0_10_03_31_7</name>
    <dbReference type="NCBI Taxonomy" id="1974730"/>
    <lineage>
        <taxon>Bacteria</taxon>
        <taxon>Candidatus Nomuraibacteriota</taxon>
    </lineage>
</organism>
<dbReference type="Pfam" id="PF01509">
    <property type="entry name" value="TruB_N"/>
    <property type="match status" value="1"/>
</dbReference>
<name>A0A2J0JIK4_9BACT</name>
<protein>
    <recommendedName>
        <fullName evidence="1">Pseudouridine synthase II N-terminal domain-containing protein</fullName>
    </recommendedName>
</protein>
<dbReference type="GO" id="GO:0009982">
    <property type="term" value="F:pseudouridine synthase activity"/>
    <property type="evidence" value="ECO:0007669"/>
    <property type="project" value="InterPro"/>
</dbReference>
<dbReference type="GO" id="GO:0140098">
    <property type="term" value="F:catalytic activity, acting on RNA"/>
    <property type="evidence" value="ECO:0007669"/>
    <property type="project" value="UniProtKB-ARBA"/>
</dbReference>
<dbReference type="Proteomes" id="UP000228613">
    <property type="component" value="Unassembled WGS sequence"/>
</dbReference>
<dbReference type="GO" id="GO:0006396">
    <property type="term" value="P:RNA processing"/>
    <property type="evidence" value="ECO:0007669"/>
    <property type="project" value="InterPro"/>
</dbReference>
<dbReference type="SUPFAM" id="SSF55120">
    <property type="entry name" value="Pseudouridine synthase"/>
    <property type="match status" value="1"/>
</dbReference>
<evidence type="ECO:0000259" key="1">
    <source>
        <dbReference type="Pfam" id="PF01509"/>
    </source>
</evidence>
<dbReference type="AlphaFoldDB" id="A0A2J0JIK4"/>
<dbReference type="InterPro" id="IPR020103">
    <property type="entry name" value="PsdUridine_synth_cat_dom_sf"/>
</dbReference>
<evidence type="ECO:0000313" key="2">
    <source>
        <dbReference type="EMBL" id="PIR69126.1"/>
    </source>
</evidence>